<reference evidence="1" key="1">
    <citation type="submission" date="2015-04" db="EMBL/GenBank/DDBJ databases">
        <authorList>
            <person name="Syromyatnikov M.Y."/>
            <person name="Popov V.N."/>
        </authorList>
    </citation>
    <scope>NUCLEOTIDE SEQUENCE</scope>
    <source>
        <strain evidence="1">MO-1</strain>
    </source>
</reference>
<proteinExistence type="predicted"/>
<gene>
    <name evidence="1" type="ORF">MAGMO_3199</name>
</gene>
<dbReference type="EMBL" id="LO017727">
    <property type="protein sequence ID" value="CRH07339.1"/>
    <property type="molecule type" value="Genomic_DNA"/>
</dbReference>
<dbReference type="AlphaFoldDB" id="A0A1S7LMD7"/>
<sequence>MHPRNSRTSFSLSHLGEFNKLSINQEVDDDFLDLETDDDYAFGTVYAIPFPPRTASRHVHLAWNQVCKGLSPSEVTHLTSYFYTIDAVAGFPRPTPGFGNRGATVERFKELSEKILIMLDDETIETEQAKQWQSVLKQFIAALDSPSR</sequence>
<name>A0A1S7LMD7_MAGMO</name>
<evidence type="ECO:0000313" key="1">
    <source>
        <dbReference type="EMBL" id="CRH07339.1"/>
    </source>
</evidence>
<accession>A0A1S7LMD7</accession>
<organism evidence="1">
    <name type="scientific">Magnetococcus massalia (strain MO-1)</name>
    <dbReference type="NCBI Taxonomy" id="451514"/>
    <lineage>
        <taxon>Bacteria</taxon>
        <taxon>Pseudomonadati</taxon>
        <taxon>Pseudomonadota</taxon>
        <taxon>Magnetococcia</taxon>
        <taxon>Magnetococcales</taxon>
        <taxon>Magnetococcaceae</taxon>
        <taxon>Magnetococcus</taxon>
    </lineage>
</organism>
<protein>
    <submittedName>
        <fullName evidence="1">Uncharacterized protein</fullName>
    </submittedName>
</protein>